<dbReference type="SUPFAM" id="SSF161098">
    <property type="entry name" value="MetI-like"/>
    <property type="match status" value="1"/>
</dbReference>
<comment type="caution">
    <text evidence="9">The sequence shown here is derived from an EMBL/GenBank/DDBJ whole genome shotgun (WGS) entry which is preliminary data.</text>
</comment>
<feature type="transmembrane region" description="Helical" evidence="7">
    <location>
        <begin position="232"/>
        <end position="259"/>
    </location>
</feature>
<evidence type="ECO:0000256" key="3">
    <source>
        <dbReference type="ARBA" id="ARBA00022475"/>
    </source>
</evidence>
<dbReference type="PANTHER" id="PTHR43386:SF6">
    <property type="entry name" value="ABC TRANSPORTER PERMEASE PROTEIN"/>
    <property type="match status" value="1"/>
</dbReference>
<dbReference type="PANTHER" id="PTHR43386">
    <property type="entry name" value="OLIGOPEPTIDE TRANSPORT SYSTEM PERMEASE PROTEIN APPC"/>
    <property type="match status" value="1"/>
</dbReference>
<dbReference type="Pfam" id="PF00528">
    <property type="entry name" value="BPD_transp_1"/>
    <property type="match status" value="1"/>
</dbReference>
<sequence length="319" mass="34187">MPSNNMGRHRPGQEHFIASLADTPVAEIDQVDETGKARSTWTDAWESMRRRPTFWISASLIFVIVIVAVFPGLFASTDPRECYLKFSNGDPQAGHPLGFNRQGCDVYSRIIFGTQASVTIGLLTTILVTLVGGIIGALAGFYGGILDSLVSRVGDVFFAVPTVLGAIVLFSVISVRDAVIVSLVLSLFAWPQIARIMRGAVLSARNSDYVTASAALGVSRFKTLIRHVIPNAIAPVIVVATVSLGIFIVAEATLGFLGIGLPPTVMSWGNEINQAQVSVRTHPQTLLLPSAALSITVLAFLMFGDVVRDALDPEARARR</sequence>
<evidence type="ECO:0000256" key="5">
    <source>
        <dbReference type="ARBA" id="ARBA00022989"/>
    </source>
</evidence>
<evidence type="ECO:0000256" key="4">
    <source>
        <dbReference type="ARBA" id="ARBA00022692"/>
    </source>
</evidence>
<keyword evidence="4 7" id="KW-0812">Transmembrane</keyword>
<name>A0ABP4GNN5_9MICO</name>
<comment type="subcellular location">
    <subcellularLocation>
        <location evidence="1 7">Cell membrane</location>
        <topology evidence="1 7">Multi-pass membrane protein</topology>
    </subcellularLocation>
</comment>
<feature type="transmembrane region" description="Helical" evidence="7">
    <location>
        <begin position="153"/>
        <end position="173"/>
    </location>
</feature>
<organism evidence="9 10">
    <name type="scientific">Rhodoglobus aureus</name>
    <dbReference type="NCBI Taxonomy" id="191497"/>
    <lineage>
        <taxon>Bacteria</taxon>
        <taxon>Bacillati</taxon>
        <taxon>Actinomycetota</taxon>
        <taxon>Actinomycetes</taxon>
        <taxon>Micrococcales</taxon>
        <taxon>Microbacteriaceae</taxon>
        <taxon>Rhodoglobus</taxon>
    </lineage>
</organism>
<keyword evidence="3" id="KW-1003">Cell membrane</keyword>
<keyword evidence="6 7" id="KW-0472">Membrane</keyword>
<reference evidence="10" key="1">
    <citation type="journal article" date="2019" name="Int. J. Syst. Evol. Microbiol.">
        <title>The Global Catalogue of Microorganisms (GCM) 10K type strain sequencing project: providing services to taxonomists for standard genome sequencing and annotation.</title>
        <authorList>
            <consortium name="The Broad Institute Genomics Platform"/>
            <consortium name="The Broad Institute Genome Sequencing Center for Infectious Disease"/>
            <person name="Wu L."/>
            <person name="Ma J."/>
        </authorList>
    </citation>
    <scope>NUCLEOTIDE SEQUENCE [LARGE SCALE GENOMIC DNA]</scope>
    <source>
        <strain evidence="10">JCM 12762</strain>
    </source>
</reference>
<proteinExistence type="inferred from homology"/>
<feature type="transmembrane region" description="Helical" evidence="7">
    <location>
        <begin position="179"/>
        <end position="197"/>
    </location>
</feature>
<dbReference type="InterPro" id="IPR000515">
    <property type="entry name" value="MetI-like"/>
</dbReference>
<dbReference type="RefSeq" id="WP_343926785.1">
    <property type="nucleotide sequence ID" value="NZ_BAAAKW010000070.1"/>
</dbReference>
<dbReference type="InterPro" id="IPR025966">
    <property type="entry name" value="OppC_N"/>
</dbReference>
<dbReference type="CDD" id="cd06261">
    <property type="entry name" value="TM_PBP2"/>
    <property type="match status" value="1"/>
</dbReference>
<feature type="transmembrane region" description="Helical" evidence="7">
    <location>
        <begin position="54"/>
        <end position="74"/>
    </location>
</feature>
<dbReference type="InterPro" id="IPR035906">
    <property type="entry name" value="MetI-like_sf"/>
</dbReference>
<dbReference type="Gene3D" id="1.10.3720.10">
    <property type="entry name" value="MetI-like"/>
    <property type="match status" value="1"/>
</dbReference>
<feature type="transmembrane region" description="Helical" evidence="7">
    <location>
        <begin position="118"/>
        <end position="141"/>
    </location>
</feature>
<accession>A0ABP4GNN5</accession>
<evidence type="ECO:0000256" key="2">
    <source>
        <dbReference type="ARBA" id="ARBA00022448"/>
    </source>
</evidence>
<dbReference type="EMBL" id="BAAAKW010000070">
    <property type="protein sequence ID" value="GAA1227628.1"/>
    <property type="molecule type" value="Genomic_DNA"/>
</dbReference>
<protein>
    <submittedName>
        <fullName evidence="9">ABC transporter permease</fullName>
    </submittedName>
</protein>
<evidence type="ECO:0000259" key="8">
    <source>
        <dbReference type="PROSITE" id="PS50928"/>
    </source>
</evidence>
<gene>
    <name evidence="9" type="ORF">GCM10009655_27890</name>
</gene>
<evidence type="ECO:0000256" key="6">
    <source>
        <dbReference type="ARBA" id="ARBA00023136"/>
    </source>
</evidence>
<dbReference type="Pfam" id="PF12911">
    <property type="entry name" value="OppC_N"/>
    <property type="match status" value="1"/>
</dbReference>
<keyword evidence="2 7" id="KW-0813">Transport</keyword>
<dbReference type="Proteomes" id="UP001500943">
    <property type="component" value="Unassembled WGS sequence"/>
</dbReference>
<feature type="transmembrane region" description="Helical" evidence="7">
    <location>
        <begin position="286"/>
        <end position="307"/>
    </location>
</feature>
<comment type="similarity">
    <text evidence="7">Belongs to the binding-protein-dependent transport system permease family.</text>
</comment>
<dbReference type="InterPro" id="IPR050366">
    <property type="entry name" value="BP-dependent_transpt_permease"/>
</dbReference>
<evidence type="ECO:0000313" key="9">
    <source>
        <dbReference type="EMBL" id="GAA1227628.1"/>
    </source>
</evidence>
<evidence type="ECO:0000313" key="10">
    <source>
        <dbReference type="Proteomes" id="UP001500943"/>
    </source>
</evidence>
<feature type="domain" description="ABC transmembrane type-1" evidence="8">
    <location>
        <begin position="114"/>
        <end position="304"/>
    </location>
</feature>
<dbReference type="PROSITE" id="PS50928">
    <property type="entry name" value="ABC_TM1"/>
    <property type="match status" value="1"/>
</dbReference>
<keyword evidence="10" id="KW-1185">Reference proteome</keyword>
<keyword evidence="5 7" id="KW-1133">Transmembrane helix</keyword>
<evidence type="ECO:0000256" key="7">
    <source>
        <dbReference type="RuleBase" id="RU363032"/>
    </source>
</evidence>
<evidence type="ECO:0000256" key="1">
    <source>
        <dbReference type="ARBA" id="ARBA00004651"/>
    </source>
</evidence>